<evidence type="ECO:0000313" key="12">
    <source>
        <dbReference type="EMBL" id="CAD9449496.1"/>
    </source>
</evidence>
<evidence type="ECO:0000256" key="2">
    <source>
        <dbReference type="ARBA" id="ARBA00005156"/>
    </source>
</evidence>
<dbReference type="GO" id="GO:0017183">
    <property type="term" value="P:protein histidyl modification to diphthamide"/>
    <property type="evidence" value="ECO:0007669"/>
    <property type="project" value="UniProtKB-UniPathway"/>
</dbReference>
<evidence type="ECO:0000256" key="7">
    <source>
        <dbReference type="ARBA" id="ARBA00022691"/>
    </source>
</evidence>
<dbReference type="InterPro" id="IPR014777">
    <property type="entry name" value="4pyrrole_Mease_sub1"/>
</dbReference>
<evidence type="ECO:0000259" key="11">
    <source>
        <dbReference type="Pfam" id="PF00590"/>
    </source>
</evidence>
<comment type="function">
    <text evidence="1">S-adenosyl-L-methionine-dependent methyltransferase that catalyzes four methylations of the modified target histidine residue in translation elongation factor 2 (EF-2), to form an intermediate called diphthine methyl ester. The four successive methylation reactions represent the second step of diphthamide biosynthesis.</text>
</comment>
<dbReference type="PANTHER" id="PTHR10882:SF0">
    <property type="entry name" value="DIPHTHINE METHYL ESTER SYNTHASE"/>
    <property type="match status" value="1"/>
</dbReference>
<feature type="binding site" evidence="9">
    <location>
        <position position="153"/>
    </location>
    <ligand>
        <name>S-adenosyl-L-methionine</name>
        <dbReference type="ChEBI" id="CHEBI:59789"/>
    </ligand>
</feature>
<dbReference type="GO" id="GO:0141133">
    <property type="term" value="F:diphthine methyl ester synthase activity"/>
    <property type="evidence" value="ECO:0007669"/>
    <property type="project" value="UniProtKB-EC"/>
</dbReference>
<dbReference type="EMBL" id="HBGS01040406">
    <property type="protein sequence ID" value="CAD9449496.1"/>
    <property type="molecule type" value="Transcribed_RNA"/>
</dbReference>
<dbReference type="InterPro" id="IPR004551">
    <property type="entry name" value="Dphthn_synthase"/>
</dbReference>
<dbReference type="PANTHER" id="PTHR10882">
    <property type="entry name" value="DIPHTHINE SYNTHASE"/>
    <property type="match status" value="1"/>
</dbReference>
<dbReference type="InterPro" id="IPR000878">
    <property type="entry name" value="4pyrrol_Mease"/>
</dbReference>
<dbReference type="InterPro" id="IPR014776">
    <property type="entry name" value="4pyrrole_Mease_sub2"/>
</dbReference>
<organism evidence="12">
    <name type="scientific">Octactis speculum</name>
    <dbReference type="NCBI Taxonomy" id="3111310"/>
    <lineage>
        <taxon>Eukaryota</taxon>
        <taxon>Sar</taxon>
        <taxon>Stramenopiles</taxon>
        <taxon>Ochrophyta</taxon>
        <taxon>Dictyochophyceae</taxon>
        <taxon>Dictyochales</taxon>
        <taxon>Dictyochaceae</taxon>
        <taxon>Octactis</taxon>
    </lineage>
</organism>
<evidence type="ECO:0000256" key="1">
    <source>
        <dbReference type="ARBA" id="ARBA00004006"/>
    </source>
</evidence>
<dbReference type="CDD" id="cd11647">
    <property type="entry name" value="DHP5_DphB"/>
    <property type="match status" value="1"/>
</dbReference>
<dbReference type="PIRSF" id="PIRSF036432">
    <property type="entry name" value="Diphthine_synth"/>
    <property type="match status" value="1"/>
</dbReference>
<dbReference type="NCBIfam" id="TIGR00522">
    <property type="entry name" value="dph5"/>
    <property type="match status" value="1"/>
</dbReference>
<comment type="pathway">
    <text evidence="2">Protein modification; peptidyl-diphthamide biosynthesis.</text>
</comment>
<dbReference type="EC" id="2.1.1.314" evidence="4"/>
<dbReference type="Gene3D" id="3.40.1010.10">
    <property type="entry name" value="Cobalt-precorrin-4 Transmethylase, Domain 1"/>
    <property type="match status" value="1"/>
</dbReference>
<dbReference type="AlphaFoldDB" id="A0A7S2GEP7"/>
<comment type="catalytic activity">
    <reaction evidence="8">
        <text>2-[(3S)-amino-3-carboxypropyl]-L-histidyl-[translation elongation factor 2] + 4 S-adenosyl-L-methionine = diphthine methyl ester-[translation elongation factor 2] + 4 S-adenosyl-L-homocysteine + 3 H(+)</text>
        <dbReference type="Rhea" id="RHEA:42652"/>
        <dbReference type="Rhea" id="RHEA-COMP:9749"/>
        <dbReference type="Rhea" id="RHEA-COMP:10173"/>
        <dbReference type="ChEBI" id="CHEBI:15378"/>
        <dbReference type="ChEBI" id="CHEBI:57856"/>
        <dbReference type="ChEBI" id="CHEBI:59789"/>
        <dbReference type="ChEBI" id="CHEBI:73995"/>
        <dbReference type="ChEBI" id="CHEBI:79005"/>
        <dbReference type="EC" id="2.1.1.314"/>
    </reaction>
</comment>
<keyword evidence="5" id="KW-0489">Methyltransferase</keyword>
<reference evidence="12" key="1">
    <citation type="submission" date="2021-01" db="EMBL/GenBank/DDBJ databases">
        <authorList>
            <person name="Corre E."/>
            <person name="Pelletier E."/>
            <person name="Niang G."/>
            <person name="Scheremetjew M."/>
            <person name="Finn R."/>
            <person name="Kale V."/>
            <person name="Holt S."/>
            <person name="Cochrane G."/>
            <person name="Meng A."/>
            <person name="Brown T."/>
            <person name="Cohen L."/>
        </authorList>
    </citation>
    <scope>NUCLEOTIDE SEQUENCE</scope>
    <source>
        <strain evidence="12">CCMP1381</strain>
    </source>
</reference>
<dbReference type="FunFam" id="3.30.950.10:FF:000004">
    <property type="entry name" value="Diphthine synthase putative"/>
    <property type="match status" value="1"/>
</dbReference>
<feature type="region of interest" description="Disordered" evidence="10">
    <location>
        <begin position="203"/>
        <end position="226"/>
    </location>
</feature>
<feature type="binding site" evidence="9">
    <location>
        <begin position="44"/>
        <end position="45"/>
    </location>
    <ligand>
        <name>S-adenosyl-L-methionine</name>
        <dbReference type="ChEBI" id="CHEBI:59789"/>
    </ligand>
</feature>
<evidence type="ECO:0000256" key="4">
    <source>
        <dbReference type="ARBA" id="ARBA00011927"/>
    </source>
</evidence>
<evidence type="ECO:0000256" key="9">
    <source>
        <dbReference type="PIRSR" id="PIRSR036432-1"/>
    </source>
</evidence>
<feature type="binding site" evidence="9">
    <location>
        <position position="178"/>
    </location>
    <ligand>
        <name>S-adenosyl-L-methionine</name>
        <dbReference type="ChEBI" id="CHEBI:59789"/>
    </ligand>
</feature>
<feature type="domain" description="Tetrapyrrole methylase" evidence="11">
    <location>
        <begin position="7"/>
        <end position="129"/>
    </location>
</feature>
<feature type="binding site" evidence="9">
    <location>
        <position position="16"/>
    </location>
    <ligand>
        <name>S-adenosyl-L-methionine</name>
        <dbReference type="ChEBI" id="CHEBI:59789"/>
    </ligand>
</feature>
<evidence type="ECO:0000256" key="10">
    <source>
        <dbReference type="SAM" id="MobiDB-lite"/>
    </source>
</evidence>
<accession>A0A7S2GEP7</accession>
<evidence type="ECO:0000256" key="8">
    <source>
        <dbReference type="ARBA" id="ARBA00048752"/>
    </source>
</evidence>
<keyword evidence="6" id="KW-0808">Transferase</keyword>
<sequence length="226" mass="24654">MGYEFSEEVAFLVVGDPLCATTHTDMMIRARDFGVEVKVIHNASVMGAIAGCGLQLYSFGLTVSIPFFDEKWRPDSFYDKIGSNRVGKMHTLALLDIKVKEPDYEAMMKGRTQFLPPRYMTVSTAVAQLLEIEGRRQEGHCLPSSLGVGMARLGQPTQQIAFGTLEELLEADLGGPLHCLVLCTGDLHDLEMQFMAPFRVGNGATTNDTTEPPPAVSAAEEQPGNV</sequence>
<evidence type="ECO:0000256" key="6">
    <source>
        <dbReference type="ARBA" id="ARBA00022679"/>
    </source>
</evidence>
<dbReference type="Gene3D" id="3.30.950.10">
    <property type="entry name" value="Methyltransferase, Cobalt-precorrin-4 Transmethylase, Domain 2"/>
    <property type="match status" value="1"/>
</dbReference>
<dbReference type="SUPFAM" id="SSF53790">
    <property type="entry name" value="Tetrapyrrole methylase"/>
    <property type="match status" value="1"/>
</dbReference>
<gene>
    <name evidence="12" type="ORF">DSPE1174_LOCUS20770</name>
</gene>
<dbReference type="InterPro" id="IPR035996">
    <property type="entry name" value="4pyrrol_Methylase_sf"/>
</dbReference>
<keyword evidence="7 9" id="KW-0949">S-adenosyl-L-methionine</keyword>
<dbReference type="GO" id="GO:0032259">
    <property type="term" value="P:methylation"/>
    <property type="evidence" value="ECO:0007669"/>
    <property type="project" value="UniProtKB-KW"/>
</dbReference>
<protein>
    <recommendedName>
        <fullName evidence="4">diphthine methyl ester synthase</fullName>
        <ecNumber evidence="4">2.1.1.314</ecNumber>
    </recommendedName>
</protein>
<comment type="similarity">
    <text evidence="3">Belongs to the diphthine synthase family.</text>
</comment>
<dbReference type="Pfam" id="PF00590">
    <property type="entry name" value="TP_methylase"/>
    <property type="match status" value="1"/>
</dbReference>
<evidence type="ECO:0000256" key="5">
    <source>
        <dbReference type="ARBA" id="ARBA00022603"/>
    </source>
</evidence>
<name>A0A7S2GEP7_9STRA</name>
<proteinExistence type="inferred from homology"/>
<feature type="binding site" evidence="9">
    <location>
        <position position="95"/>
    </location>
    <ligand>
        <name>S-adenosyl-L-methionine</name>
        <dbReference type="ChEBI" id="CHEBI:59789"/>
    </ligand>
</feature>
<evidence type="ECO:0000256" key="3">
    <source>
        <dbReference type="ARBA" id="ARBA00006729"/>
    </source>
</evidence>
<dbReference type="UniPathway" id="UPA00559"/>